<evidence type="ECO:0000259" key="1">
    <source>
        <dbReference type="Pfam" id="PF00582"/>
    </source>
</evidence>
<proteinExistence type="predicted"/>
<dbReference type="OrthoDB" id="9804721at2"/>
<sequence>MIKDIILHLERDPSRDIVRDFAASTAEMFSAHLTGVSFAFAAGIPNYIAPSFPAGVLADLFAESETAARGAIDRFEGAMKRDSLAAEPRLVLQTDFGPPRAFSEMARCFDLSIIMQSDDYNGINNSTLIEATLFDSGRPLIVVPYIQQDGLKLDRVVCCWDGSRAAVRAINDALPLLRKAKAVELFIVENEKTSSESVISGIEIGRHLARHDIKIEVRRTPAADIDVANTILSHVADCSASLLVMGGYGHSRLREFVLGGATLGMLSAMTVPVFMSH</sequence>
<protein>
    <submittedName>
        <fullName evidence="2">UspA</fullName>
    </submittedName>
</protein>
<evidence type="ECO:0000313" key="2">
    <source>
        <dbReference type="EMBL" id="ABE62734.1"/>
    </source>
</evidence>
<dbReference type="EMBL" id="CP000319">
    <property type="protein sequence ID" value="ABE62734.1"/>
    <property type="molecule type" value="Genomic_DNA"/>
</dbReference>
<dbReference type="KEGG" id="nha:Nham_1926"/>
<accession>Q1QM13</accession>
<gene>
    <name evidence="2" type="ordered locus">Nham_1926</name>
</gene>
<dbReference type="RefSeq" id="WP_011510414.1">
    <property type="nucleotide sequence ID" value="NC_007964.1"/>
</dbReference>
<evidence type="ECO:0000313" key="3">
    <source>
        <dbReference type="Proteomes" id="UP000001953"/>
    </source>
</evidence>
<dbReference type="eggNOG" id="COG0589">
    <property type="taxonomic scope" value="Bacteria"/>
</dbReference>
<dbReference type="Gene3D" id="3.40.50.12370">
    <property type="match status" value="1"/>
</dbReference>
<dbReference type="Pfam" id="PF00582">
    <property type="entry name" value="Usp"/>
    <property type="match status" value="1"/>
</dbReference>
<dbReference type="Proteomes" id="UP000001953">
    <property type="component" value="Chromosome"/>
</dbReference>
<keyword evidence="3" id="KW-1185">Reference proteome</keyword>
<feature type="domain" description="UspA" evidence="1">
    <location>
        <begin position="154"/>
        <end position="275"/>
    </location>
</feature>
<reference evidence="2 3" key="1">
    <citation type="submission" date="2006-03" db="EMBL/GenBank/DDBJ databases">
        <title>Complete sequence of chromosome of Nitrobacter hamburgensis X14.</title>
        <authorList>
            <consortium name="US DOE Joint Genome Institute"/>
            <person name="Copeland A."/>
            <person name="Lucas S."/>
            <person name="Lapidus A."/>
            <person name="Barry K."/>
            <person name="Detter J.C."/>
            <person name="Glavina del Rio T."/>
            <person name="Hammon N."/>
            <person name="Israni S."/>
            <person name="Dalin E."/>
            <person name="Tice H."/>
            <person name="Pitluck S."/>
            <person name="Chain P."/>
            <person name="Malfatti S."/>
            <person name="Shin M."/>
            <person name="Vergez L."/>
            <person name="Schmutz J."/>
            <person name="Larimer F."/>
            <person name="Land M."/>
            <person name="Hauser L."/>
            <person name="Kyrpides N."/>
            <person name="Ivanova N."/>
            <person name="Ward B."/>
            <person name="Arp D."/>
            <person name="Klotz M."/>
            <person name="Stein L."/>
            <person name="O'Mullan G."/>
            <person name="Starkenburg S."/>
            <person name="Sayavedra L."/>
            <person name="Poret-Peterson A.T."/>
            <person name="Gentry M.E."/>
            <person name="Bruce D."/>
            <person name="Richardson P."/>
        </authorList>
    </citation>
    <scope>NUCLEOTIDE SEQUENCE [LARGE SCALE GENOMIC DNA]</scope>
    <source>
        <strain evidence="3">DSM 10229 / NCIMB 13809 / X14</strain>
    </source>
</reference>
<dbReference type="HOGENOM" id="CLU_049301_5_2_5"/>
<dbReference type="AlphaFoldDB" id="Q1QM13"/>
<dbReference type="InterPro" id="IPR006016">
    <property type="entry name" value="UspA"/>
</dbReference>
<name>Q1QM13_NITHX</name>
<dbReference type="SUPFAM" id="SSF52402">
    <property type="entry name" value="Adenine nucleotide alpha hydrolases-like"/>
    <property type="match status" value="1"/>
</dbReference>
<dbReference type="STRING" id="323097.Nham_1926"/>
<dbReference type="CDD" id="cd00293">
    <property type="entry name" value="USP-like"/>
    <property type="match status" value="1"/>
</dbReference>
<organism evidence="2 3">
    <name type="scientific">Nitrobacter hamburgensis (strain DSM 10229 / NCIMB 13809 / X14)</name>
    <dbReference type="NCBI Taxonomy" id="323097"/>
    <lineage>
        <taxon>Bacteria</taxon>
        <taxon>Pseudomonadati</taxon>
        <taxon>Pseudomonadota</taxon>
        <taxon>Alphaproteobacteria</taxon>
        <taxon>Hyphomicrobiales</taxon>
        <taxon>Nitrobacteraceae</taxon>
        <taxon>Nitrobacter</taxon>
    </lineage>
</organism>